<evidence type="ECO:0000313" key="4">
    <source>
        <dbReference type="Proteomes" id="UP000295382"/>
    </source>
</evidence>
<evidence type="ECO:0000256" key="1">
    <source>
        <dbReference type="SAM" id="MobiDB-lite"/>
    </source>
</evidence>
<dbReference type="Proteomes" id="UP000295382">
    <property type="component" value="Unassembled WGS sequence"/>
</dbReference>
<dbReference type="PANTHER" id="PTHR35585">
    <property type="entry name" value="HHE DOMAIN PROTEIN (AFU_ORTHOLOGUE AFUA_4G00730)"/>
    <property type="match status" value="1"/>
</dbReference>
<reference evidence="3 4" key="1">
    <citation type="submission" date="2019-03" db="EMBL/GenBank/DDBJ databases">
        <title>Genomic Encyclopedia of Type Strains, Phase IV (KMG-IV): sequencing the most valuable type-strain genomes for metagenomic binning, comparative biology and taxonomic classification.</title>
        <authorList>
            <person name="Goeker M."/>
        </authorList>
    </citation>
    <scope>NUCLEOTIDE SEQUENCE [LARGE SCALE GENOMIC DNA]</scope>
    <source>
        <strain evidence="3 4">DSM 7445</strain>
    </source>
</reference>
<feature type="compositionally biased region" description="Low complexity" evidence="1">
    <location>
        <begin position="18"/>
        <end position="28"/>
    </location>
</feature>
<dbReference type="Pfam" id="PF01814">
    <property type="entry name" value="Hemerythrin"/>
    <property type="match status" value="1"/>
</dbReference>
<dbReference type="PANTHER" id="PTHR35585:SF1">
    <property type="entry name" value="HHE DOMAIN PROTEIN (AFU_ORTHOLOGUE AFUA_4G00730)"/>
    <property type="match status" value="1"/>
</dbReference>
<dbReference type="InterPro" id="IPR012312">
    <property type="entry name" value="Hemerythrin-like"/>
</dbReference>
<evidence type="ECO:0000313" key="3">
    <source>
        <dbReference type="EMBL" id="TCS36310.1"/>
    </source>
</evidence>
<feature type="domain" description="Hemerythrin-like" evidence="2">
    <location>
        <begin position="41"/>
        <end position="160"/>
    </location>
</feature>
<feature type="region of interest" description="Disordered" evidence="1">
    <location>
        <begin position="1"/>
        <end position="28"/>
    </location>
</feature>
<dbReference type="Gene3D" id="1.20.120.520">
    <property type="entry name" value="nmb1532 protein domain like"/>
    <property type="match status" value="1"/>
</dbReference>
<dbReference type="OrthoDB" id="5512987at2"/>
<dbReference type="RefSeq" id="WP_132259136.1">
    <property type="nucleotide sequence ID" value="NZ_SLZQ01000007.1"/>
</dbReference>
<keyword evidence="4" id="KW-1185">Reference proteome</keyword>
<sequence length="187" mass="20959">MPNTAVATTSKPASVRRTAATKPAASKSVATKTATTNAVDAIALLKEDHKKAKKLFKDFEKLKEKGSDEEKAALVSQICMELTVHTRIEEEIFYPAFRKTKDAEDMVDEATVEHASAKDLIRQLQSMQPSDDLYDAKVTVLGEYIEHHVEEEEKEMFKKAKRAKLDMVALGKKLASRKKAIMKELQH</sequence>
<gene>
    <name evidence="3" type="ORF">EDC30_107127</name>
</gene>
<dbReference type="EMBL" id="SLZQ01000007">
    <property type="protein sequence ID" value="TCS36310.1"/>
    <property type="molecule type" value="Genomic_DNA"/>
</dbReference>
<name>A0A4V2UII6_PAULE</name>
<dbReference type="AlphaFoldDB" id="A0A4V2UII6"/>
<proteinExistence type="predicted"/>
<accession>A0A4V2UII6</accession>
<evidence type="ECO:0000259" key="2">
    <source>
        <dbReference type="Pfam" id="PF01814"/>
    </source>
</evidence>
<comment type="caution">
    <text evidence="3">The sequence shown here is derived from an EMBL/GenBank/DDBJ whole genome shotgun (WGS) entry which is preliminary data.</text>
</comment>
<organism evidence="3 4">
    <name type="scientific">Paucimonas lemoignei</name>
    <name type="common">Pseudomonas lemoignei</name>
    <dbReference type="NCBI Taxonomy" id="29443"/>
    <lineage>
        <taxon>Bacteria</taxon>
        <taxon>Pseudomonadati</taxon>
        <taxon>Pseudomonadota</taxon>
        <taxon>Betaproteobacteria</taxon>
        <taxon>Burkholderiales</taxon>
        <taxon>Burkholderiaceae</taxon>
        <taxon>Paucimonas</taxon>
    </lineage>
</organism>
<protein>
    <submittedName>
        <fullName evidence="3">Hemerythrin HHE cation binding domain-containing protein</fullName>
    </submittedName>
</protein>
<feature type="compositionally biased region" description="Polar residues" evidence="1">
    <location>
        <begin position="1"/>
        <end position="12"/>
    </location>
</feature>